<feature type="domain" description="Rieske" evidence="5">
    <location>
        <begin position="1"/>
        <end position="94"/>
    </location>
</feature>
<keyword evidence="1" id="KW-0001">2Fe-2S</keyword>
<dbReference type="Pfam" id="PF00355">
    <property type="entry name" value="Rieske"/>
    <property type="match status" value="1"/>
</dbReference>
<keyword evidence="7" id="KW-1185">Reference proteome</keyword>
<organism evidence="6 7">
    <name type="scientific">Paenibacillus psychroresistens</name>
    <dbReference type="NCBI Taxonomy" id="1778678"/>
    <lineage>
        <taxon>Bacteria</taxon>
        <taxon>Bacillati</taxon>
        <taxon>Bacillota</taxon>
        <taxon>Bacilli</taxon>
        <taxon>Bacillales</taxon>
        <taxon>Paenibacillaceae</taxon>
        <taxon>Paenibacillus</taxon>
    </lineage>
</organism>
<dbReference type="SUPFAM" id="SSF50022">
    <property type="entry name" value="ISP domain"/>
    <property type="match status" value="1"/>
</dbReference>
<evidence type="ECO:0000259" key="5">
    <source>
        <dbReference type="PROSITE" id="PS51296"/>
    </source>
</evidence>
<keyword evidence="3" id="KW-0408">Iron</keyword>
<dbReference type="OrthoDB" id="2614894at2"/>
<keyword evidence="4" id="KW-0411">Iron-sulfur</keyword>
<sequence>MTDILIGPIEHYAKFPAEIYIDRKPFYLMEEGEGYTLMSRICPHAGDTVDLEDGGLVCPMHGWTFELHTGRCQHIPSLKLTSYEVHLQEGNLIVKMP</sequence>
<evidence type="ECO:0000256" key="4">
    <source>
        <dbReference type="ARBA" id="ARBA00023014"/>
    </source>
</evidence>
<dbReference type="GO" id="GO:0016705">
    <property type="term" value="F:oxidoreductase activity, acting on paired donors, with incorporation or reduction of molecular oxygen"/>
    <property type="evidence" value="ECO:0007669"/>
    <property type="project" value="UniProtKB-ARBA"/>
</dbReference>
<evidence type="ECO:0000313" key="6">
    <source>
        <dbReference type="EMBL" id="QGQ99748.1"/>
    </source>
</evidence>
<accession>A0A6B8RXL8</accession>
<dbReference type="InterPro" id="IPR036922">
    <property type="entry name" value="Rieske_2Fe-2S_sf"/>
</dbReference>
<dbReference type="EMBL" id="CP034235">
    <property type="protein sequence ID" value="QGQ99748.1"/>
    <property type="molecule type" value="Genomic_DNA"/>
</dbReference>
<protein>
    <submittedName>
        <fullName evidence="6">Rieske (2Fe-2S) protein</fullName>
    </submittedName>
</protein>
<evidence type="ECO:0000256" key="2">
    <source>
        <dbReference type="ARBA" id="ARBA00022723"/>
    </source>
</evidence>
<gene>
    <name evidence="6" type="ORF">EHS13_35245</name>
</gene>
<dbReference type="CDD" id="cd03467">
    <property type="entry name" value="Rieske"/>
    <property type="match status" value="1"/>
</dbReference>
<dbReference type="GO" id="GO:0051537">
    <property type="term" value="F:2 iron, 2 sulfur cluster binding"/>
    <property type="evidence" value="ECO:0007669"/>
    <property type="project" value="UniProtKB-KW"/>
</dbReference>
<dbReference type="Gene3D" id="2.102.10.10">
    <property type="entry name" value="Rieske [2Fe-2S] iron-sulphur domain"/>
    <property type="match status" value="1"/>
</dbReference>
<evidence type="ECO:0000256" key="3">
    <source>
        <dbReference type="ARBA" id="ARBA00023004"/>
    </source>
</evidence>
<dbReference type="RefSeq" id="WP_155704937.1">
    <property type="nucleotide sequence ID" value="NZ_CP034235.1"/>
</dbReference>
<dbReference type="KEGG" id="ppsc:EHS13_35245"/>
<dbReference type="InterPro" id="IPR017941">
    <property type="entry name" value="Rieske_2Fe-2S"/>
</dbReference>
<reference evidence="7" key="1">
    <citation type="submission" date="2018-11" db="EMBL/GenBank/DDBJ databases">
        <title>Complete genome sequence of Paenibacillus sp. ML311-T8.</title>
        <authorList>
            <person name="Nam Y.-D."/>
            <person name="Kang J."/>
            <person name="Chung W.-H."/>
            <person name="Park Y.S."/>
        </authorList>
    </citation>
    <scope>NUCLEOTIDE SEQUENCE [LARGE SCALE GENOMIC DNA]</scope>
    <source>
        <strain evidence="7">ML311-T8</strain>
    </source>
</reference>
<dbReference type="GO" id="GO:0004497">
    <property type="term" value="F:monooxygenase activity"/>
    <property type="evidence" value="ECO:0007669"/>
    <property type="project" value="UniProtKB-ARBA"/>
</dbReference>
<proteinExistence type="predicted"/>
<name>A0A6B8RXL8_9BACL</name>
<dbReference type="AlphaFoldDB" id="A0A6B8RXL8"/>
<keyword evidence="2" id="KW-0479">Metal-binding</keyword>
<evidence type="ECO:0000256" key="1">
    <source>
        <dbReference type="ARBA" id="ARBA00022714"/>
    </source>
</evidence>
<dbReference type="PROSITE" id="PS51296">
    <property type="entry name" value="RIESKE"/>
    <property type="match status" value="1"/>
</dbReference>
<dbReference type="Proteomes" id="UP000426246">
    <property type="component" value="Chromosome"/>
</dbReference>
<dbReference type="GO" id="GO:0046872">
    <property type="term" value="F:metal ion binding"/>
    <property type="evidence" value="ECO:0007669"/>
    <property type="project" value="UniProtKB-KW"/>
</dbReference>
<evidence type="ECO:0000313" key="7">
    <source>
        <dbReference type="Proteomes" id="UP000426246"/>
    </source>
</evidence>